<dbReference type="eggNOG" id="COG1051">
    <property type="taxonomic scope" value="Bacteria"/>
</dbReference>
<keyword evidence="3" id="KW-0479">Metal-binding</keyword>
<dbReference type="GO" id="GO:0005737">
    <property type="term" value="C:cytoplasm"/>
    <property type="evidence" value="ECO:0007669"/>
    <property type="project" value="TreeGrafter"/>
</dbReference>
<dbReference type="EMBL" id="AENN01000017">
    <property type="protein sequence ID" value="EFR30814.1"/>
    <property type="molecule type" value="Genomic_DNA"/>
</dbReference>
<dbReference type="InterPro" id="IPR003562">
    <property type="entry name" value="Mutator_MutX_prot"/>
</dbReference>
<dbReference type="CDD" id="cd18886">
    <property type="entry name" value="NUDIX_MutT_Nudt1"/>
    <property type="match status" value="1"/>
</dbReference>
<evidence type="ECO:0000259" key="6">
    <source>
        <dbReference type="PROSITE" id="PS51462"/>
    </source>
</evidence>
<comment type="cofactor">
    <cofactor evidence="1">
        <name>Mg(2+)</name>
        <dbReference type="ChEBI" id="CHEBI:18420"/>
    </cofactor>
</comment>
<proteinExistence type="inferred from homology"/>
<protein>
    <submittedName>
        <fullName evidence="7">Hydrolase, NUDIX family</fullName>
        <ecNumber evidence="7">3.6.1.-</ecNumber>
    </submittedName>
</protein>
<evidence type="ECO:0000313" key="8">
    <source>
        <dbReference type="Proteomes" id="UP000005990"/>
    </source>
</evidence>
<dbReference type="PANTHER" id="PTHR43758:SF2">
    <property type="entry name" value="OXIDIZED PURINE NUCLEOSIDE TRIPHOSPHATE HYDROLASE"/>
    <property type="match status" value="1"/>
</dbReference>
<dbReference type="AlphaFoldDB" id="E4KR53"/>
<dbReference type="GO" id="GO:0008413">
    <property type="term" value="F:8-oxo-7,8-dihydroguanosine triphosphate pyrophosphatase activity"/>
    <property type="evidence" value="ECO:0007669"/>
    <property type="project" value="InterPro"/>
</dbReference>
<organism evidence="7 8">
    <name type="scientific">Eremococcus coleocola ACS-139-V-Col8</name>
    <dbReference type="NCBI Taxonomy" id="908337"/>
    <lineage>
        <taxon>Bacteria</taxon>
        <taxon>Bacillati</taxon>
        <taxon>Bacillota</taxon>
        <taxon>Bacilli</taxon>
        <taxon>Lactobacillales</taxon>
        <taxon>Aerococcaceae</taxon>
        <taxon>Eremococcus</taxon>
    </lineage>
</organism>
<keyword evidence="5" id="KW-0460">Magnesium</keyword>
<dbReference type="PRINTS" id="PR01402">
    <property type="entry name" value="MUTATORMUTX"/>
</dbReference>
<comment type="similarity">
    <text evidence="2">Belongs to the Nudix hydrolase family.</text>
</comment>
<gene>
    <name evidence="7" type="primary">mutX</name>
    <name evidence="7" type="ORF">HMPREF9257_0769</name>
</gene>
<evidence type="ECO:0000313" key="7">
    <source>
        <dbReference type="EMBL" id="EFR30814.1"/>
    </source>
</evidence>
<dbReference type="PROSITE" id="PS51462">
    <property type="entry name" value="NUDIX"/>
    <property type="match status" value="1"/>
</dbReference>
<dbReference type="Proteomes" id="UP000005990">
    <property type="component" value="Unassembled WGS sequence"/>
</dbReference>
<dbReference type="PANTHER" id="PTHR43758">
    <property type="entry name" value="7,8-DIHYDRO-8-OXOGUANINE TRIPHOSPHATASE"/>
    <property type="match status" value="1"/>
</dbReference>
<evidence type="ECO:0000256" key="5">
    <source>
        <dbReference type="ARBA" id="ARBA00022842"/>
    </source>
</evidence>
<dbReference type="InterPro" id="IPR015797">
    <property type="entry name" value="NUDIX_hydrolase-like_dom_sf"/>
</dbReference>
<dbReference type="EC" id="3.6.1.-" evidence="7"/>
<feature type="domain" description="Nudix hydrolase" evidence="6">
    <location>
        <begin position="2"/>
        <end position="133"/>
    </location>
</feature>
<sequence length="158" mass="18285">MQAQLATICYLDNGSQLLLLYRNKKDNDVHEGKWVSVGGKFEDGESPEACAKREIYEETQLTATDMTMVGVITFPDFTHDGRDWYCFVYRVTGFEGDLEIESDEGHLQWVDYDKVLSMPTWQGDYIYLDWILNRKSFFSAKFVYDPAGNLTDHSVAFY</sequence>
<evidence type="ECO:0000256" key="1">
    <source>
        <dbReference type="ARBA" id="ARBA00001946"/>
    </source>
</evidence>
<comment type="caution">
    <text evidence="7">The sequence shown here is derived from an EMBL/GenBank/DDBJ whole genome shotgun (WGS) entry which is preliminary data.</text>
</comment>
<dbReference type="Gene3D" id="3.90.79.10">
    <property type="entry name" value="Nucleoside Triphosphate Pyrophosphohydrolase"/>
    <property type="match status" value="1"/>
</dbReference>
<dbReference type="STRING" id="908337.HMPREF9257_0769"/>
<dbReference type="Pfam" id="PF00293">
    <property type="entry name" value="NUDIX"/>
    <property type="match status" value="1"/>
</dbReference>
<reference evidence="7 8" key="1">
    <citation type="submission" date="2010-10" db="EMBL/GenBank/DDBJ databases">
        <authorList>
            <person name="Durkin A.S."/>
            <person name="Madupu R."/>
            <person name="Torralba M."/>
            <person name="Gillis M."/>
            <person name="Methe B."/>
            <person name="Sutton G."/>
            <person name="Nelson K.E."/>
        </authorList>
    </citation>
    <scope>NUCLEOTIDE SEQUENCE [LARGE SCALE GENOMIC DNA]</scope>
    <source>
        <strain evidence="7 8">ACS-139-V-Col8</strain>
    </source>
</reference>
<accession>E4KR53</accession>
<evidence type="ECO:0000256" key="2">
    <source>
        <dbReference type="ARBA" id="ARBA00005582"/>
    </source>
</evidence>
<name>E4KR53_9LACT</name>
<dbReference type="InterPro" id="IPR000086">
    <property type="entry name" value="NUDIX_hydrolase_dom"/>
</dbReference>
<dbReference type="GO" id="GO:0006281">
    <property type="term" value="P:DNA repair"/>
    <property type="evidence" value="ECO:0007669"/>
    <property type="project" value="InterPro"/>
</dbReference>
<keyword evidence="8" id="KW-1185">Reference proteome</keyword>
<keyword evidence="4 7" id="KW-0378">Hydrolase</keyword>
<dbReference type="RefSeq" id="WP_006418974.1">
    <property type="nucleotide sequence ID" value="NZ_AENN01000017.1"/>
</dbReference>
<evidence type="ECO:0000256" key="3">
    <source>
        <dbReference type="ARBA" id="ARBA00022723"/>
    </source>
</evidence>
<evidence type="ECO:0000256" key="4">
    <source>
        <dbReference type="ARBA" id="ARBA00022801"/>
    </source>
</evidence>
<dbReference type="GO" id="GO:0046872">
    <property type="term" value="F:metal ion binding"/>
    <property type="evidence" value="ECO:0007669"/>
    <property type="project" value="UniProtKB-KW"/>
</dbReference>
<dbReference type="SUPFAM" id="SSF55811">
    <property type="entry name" value="Nudix"/>
    <property type="match status" value="1"/>
</dbReference>